<protein>
    <recommendedName>
        <fullName evidence="4">Lipoprotein</fullName>
    </recommendedName>
</protein>
<evidence type="ECO:0000313" key="2">
    <source>
        <dbReference type="EMBL" id="KAB1886270.1"/>
    </source>
</evidence>
<accession>A0AAD3X4C3</accession>
<feature type="signal peptide" evidence="1">
    <location>
        <begin position="1"/>
        <end position="20"/>
    </location>
</feature>
<proteinExistence type="predicted"/>
<name>A0AAD3X4C3_MICMQ</name>
<feature type="chain" id="PRO_5042262947" description="Lipoprotein" evidence="1">
    <location>
        <begin position="21"/>
        <end position="139"/>
    </location>
</feature>
<evidence type="ECO:0000313" key="3">
    <source>
        <dbReference type="Proteomes" id="UP000436027"/>
    </source>
</evidence>
<dbReference type="RefSeq" id="WP_151485794.1">
    <property type="nucleotide sequence ID" value="NZ_BAAAIN010000002.1"/>
</dbReference>
<dbReference type="Proteomes" id="UP000436027">
    <property type="component" value="Unassembled WGS sequence"/>
</dbReference>
<keyword evidence="1" id="KW-0732">Signal</keyword>
<sequence length="139" mass="14362">MSVAAAVVLALCLAGCQAGGVEVPPGAEQLSPCEISEIPIDELDEMGTPECDLAGSSLVLSDGTPTIMIPAVGAAFSQGDGNGREFRIVNWGVPGVHVAAIEGDRLVGLWASGPEAEDLAWQQLAVERVETTEWCAQNC</sequence>
<evidence type="ECO:0008006" key="4">
    <source>
        <dbReference type="Google" id="ProtNLM"/>
    </source>
</evidence>
<reference evidence="2 3" key="1">
    <citation type="submission" date="2019-09" db="EMBL/GenBank/DDBJ databases">
        <title>Whole genome sequencing of Microbacterium maritypicum.</title>
        <authorList>
            <person name="Lenchi N."/>
        </authorList>
    </citation>
    <scope>NUCLEOTIDE SEQUENCE [LARGE SCALE GENOMIC DNA]</scope>
    <source>
        <strain evidence="2 3">DSM 12512</strain>
    </source>
</reference>
<gene>
    <name evidence="2" type="ORF">F6W70_02085</name>
</gene>
<organism evidence="2 3">
    <name type="scientific">Microbacterium maritypicum</name>
    <name type="common">Microbacterium liquefaciens</name>
    <dbReference type="NCBI Taxonomy" id="33918"/>
    <lineage>
        <taxon>Bacteria</taxon>
        <taxon>Bacillati</taxon>
        <taxon>Actinomycetota</taxon>
        <taxon>Actinomycetes</taxon>
        <taxon>Micrococcales</taxon>
        <taxon>Microbacteriaceae</taxon>
        <taxon>Microbacterium</taxon>
    </lineage>
</organism>
<evidence type="ECO:0000256" key="1">
    <source>
        <dbReference type="SAM" id="SignalP"/>
    </source>
</evidence>
<dbReference type="AlphaFoldDB" id="A0AAD3X4C3"/>
<dbReference type="EMBL" id="WAAQ01000001">
    <property type="protein sequence ID" value="KAB1886270.1"/>
    <property type="molecule type" value="Genomic_DNA"/>
</dbReference>
<comment type="caution">
    <text evidence="2">The sequence shown here is derived from an EMBL/GenBank/DDBJ whole genome shotgun (WGS) entry which is preliminary data.</text>
</comment>